<gene>
    <name evidence="3" type="ORF">QCN29_03155</name>
</gene>
<dbReference type="EMBL" id="JARWBG010000002">
    <property type="protein sequence ID" value="MDH2387802.1"/>
    <property type="molecule type" value="Genomic_DNA"/>
</dbReference>
<protein>
    <submittedName>
        <fullName evidence="3">DUF397 domain-containing protein</fullName>
    </submittedName>
</protein>
<evidence type="ECO:0000256" key="1">
    <source>
        <dbReference type="SAM" id="MobiDB-lite"/>
    </source>
</evidence>
<evidence type="ECO:0000313" key="4">
    <source>
        <dbReference type="Proteomes" id="UP001223144"/>
    </source>
</evidence>
<feature type="domain" description="DUF397" evidence="2">
    <location>
        <begin position="5"/>
        <end position="56"/>
    </location>
</feature>
<evidence type="ECO:0000259" key="2">
    <source>
        <dbReference type="Pfam" id="PF04149"/>
    </source>
</evidence>
<proteinExistence type="predicted"/>
<dbReference type="InterPro" id="IPR007278">
    <property type="entry name" value="DUF397"/>
</dbReference>
<name>A0ABT6HGA8_9ACTN</name>
<dbReference type="RefSeq" id="WP_279926086.1">
    <property type="nucleotide sequence ID" value="NZ_JARWBG010000002.1"/>
</dbReference>
<dbReference type="Pfam" id="PF04149">
    <property type="entry name" value="DUF397"/>
    <property type="match status" value="1"/>
</dbReference>
<sequence length="58" mass="6154">MSSTLRWFESGCSSPGGSESVEAAACPHTVHVRDSKTPDGPTFAVTPAARSTFLRWAD</sequence>
<evidence type="ECO:0000313" key="3">
    <source>
        <dbReference type="EMBL" id="MDH2387802.1"/>
    </source>
</evidence>
<keyword evidence="4" id="KW-1185">Reference proteome</keyword>
<feature type="compositionally biased region" description="Low complexity" evidence="1">
    <location>
        <begin position="9"/>
        <end position="21"/>
    </location>
</feature>
<accession>A0ABT6HGA8</accession>
<organism evidence="3 4">
    <name type="scientific">Streptomyces chengmaiensis</name>
    <dbReference type="NCBI Taxonomy" id="3040919"/>
    <lineage>
        <taxon>Bacteria</taxon>
        <taxon>Bacillati</taxon>
        <taxon>Actinomycetota</taxon>
        <taxon>Actinomycetes</taxon>
        <taxon>Kitasatosporales</taxon>
        <taxon>Streptomycetaceae</taxon>
        <taxon>Streptomyces</taxon>
    </lineage>
</organism>
<dbReference type="Proteomes" id="UP001223144">
    <property type="component" value="Unassembled WGS sequence"/>
</dbReference>
<comment type="caution">
    <text evidence="3">The sequence shown here is derived from an EMBL/GenBank/DDBJ whole genome shotgun (WGS) entry which is preliminary data.</text>
</comment>
<reference evidence="3 4" key="1">
    <citation type="submission" date="2023-04" db="EMBL/GenBank/DDBJ databases">
        <title>Streptomyces chengmaiensis sp. nov. isolated from the stem of mangrove plant in Hainan.</title>
        <authorList>
            <person name="Huang X."/>
            <person name="Zhou S."/>
            <person name="Chu X."/>
            <person name="Xie Y."/>
            <person name="Lin Y."/>
        </authorList>
    </citation>
    <scope>NUCLEOTIDE SEQUENCE [LARGE SCALE GENOMIC DNA]</scope>
    <source>
        <strain evidence="3 4">HNM0663</strain>
    </source>
</reference>
<feature type="region of interest" description="Disordered" evidence="1">
    <location>
        <begin position="1"/>
        <end position="21"/>
    </location>
</feature>